<dbReference type="CDD" id="cd06170">
    <property type="entry name" value="LuxR_C_like"/>
    <property type="match status" value="1"/>
</dbReference>
<dbReference type="PANTHER" id="PTHR43214:SF24">
    <property type="entry name" value="TRANSCRIPTIONAL REGULATORY PROTEIN NARL-RELATED"/>
    <property type="match status" value="1"/>
</dbReference>
<evidence type="ECO:0000256" key="1">
    <source>
        <dbReference type="ARBA" id="ARBA00022553"/>
    </source>
</evidence>
<dbReference type="CDD" id="cd17535">
    <property type="entry name" value="REC_NarL-like"/>
    <property type="match status" value="1"/>
</dbReference>
<keyword evidence="1 5" id="KW-0597">Phosphoprotein</keyword>
<dbReference type="InterPro" id="IPR011006">
    <property type="entry name" value="CheY-like_superfamily"/>
</dbReference>
<dbReference type="InterPro" id="IPR016032">
    <property type="entry name" value="Sig_transdc_resp-reg_C-effctor"/>
</dbReference>
<feature type="modified residue" description="4-aspartylphosphate" evidence="5">
    <location>
        <position position="54"/>
    </location>
</feature>
<dbReference type="PRINTS" id="PR00038">
    <property type="entry name" value="HTHLUXR"/>
</dbReference>
<evidence type="ECO:0000256" key="2">
    <source>
        <dbReference type="ARBA" id="ARBA00023015"/>
    </source>
</evidence>
<dbReference type="PROSITE" id="PS50110">
    <property type="entry name" value="RESPONSE_REGULATORY"/>
    <property type="match status" value="1"/>
</dbReference>
<dbReference type="SMART" id="SM00448">
    <property type="entry name" value="REC"/>
    <property type="match status" value="1"/>
</dbReference>
<organism evidence="8 9">
    <name type="scientific">Paractinoplanes ovalisporus</name>
    <dbReference type="NCBI Taxonomy" id="2810368"/>
    <lineage>
        <taxon>Bacteria</taxon>
        <taxon>Bacillati</taxon>
        <taxon>Actinomycetota</taxon>
        <taxon>Actinomycetes</taxon>
        <taxon>Micromonosporales</taxon>
        <taxon>Micromonosporaceae</taxon>
        <taxon>Paractinoplanes</taxon>
    </lineage>
</organism>
<evidence type="ECO:0000313" key="8">
    <source>
        <dbReference type="EMBL" id="MBM2614626.1"/>
    </source>
</evidence>
<evidence type="ECO:0000256" key="4">
    <source>
        <dbReference type="ARBA" id="ARBA00023163"/>
    </source>
</evidence>
<gene>
    <name evidence="8" type="ORF">JIG36_03535</name>
</gene>
<evidence type="ECO:0000313" key="9">
    <source>
        <dbReference type="Proteomes" id="UP000632138"/>
    </source>
</evidence>
<keyword evidence="4" id="KW-0804">Transcription</keyword>
<keyword evidence="2" id="KW-0805">Transcription regulation</keyword>
<evidence type="ECO:0000259" key="6">
    <source>
        <dbReference type="PROSITE" id="PS50043"/>
    </source>
</evidence>
<dbReference type="Pfam" id="PF00196">
    <property type="entry name" value="GerE"/>
    <property type="match status" value="1"/>
</dbReference>
<reference evidence="8 9" key="1">
    <citation type="submission" date="2021-01" db="EMBL/GenBank/DDBJ databases">
        <title>Actinoplanes sp. nov. LDG1-06 isolated from lichen.</title>
        <authorList>
            <person name="Saeng-In P."/>
            <person name="Phongsopitanun W."/>
            <person name="Kanchanasin P."/>
            <person name="Yuki M."/>
            <person name="Kudo T."/>
            <person name="Ohkuma M."/>
            <person name="Tanasupawat S."/>
        </authorList>
    </citation>
    <scope>NUCLEOTIDE SEQUENCE [LARGE SCALE GENOMIC DNA]</scope>
    <source>
        <strain evidence="8 9">LDG1-06</strain>
    </source>
</reference>
<comment type="caution">
    <text evidence="8">The sequence shown here is derived from an EMBL/GenBank/DDBJ whole genome shotgun (WGS) entry which is preliminary data.</text>
</comment>
<protein>
    <submittedName>
        <fullName evidence="8">Response regulator transcription factor</fullName>
    </submittedName>
</protein>
<keyword evidence="9" id="KW-1185">Reference proteome</keyword>
<dbReference type="SUPFAM" id="SSF52172">
    <property type="entry name" value="CheY-like"/>
    <property type="match status" value="1"/>
</dbReference>
<dbReference type="InterPro" id="IPR058245">
    <property type="entry name" value="NreC/VraR/RcsB-like_REC"/>
</dbReference>
<dbReference type="Pfam" id="PF00072">
    <property type="entry name" value="Response_reg"/>
    <property type="match status" value="1"/>
</dbReference>
<evidence type="ECO:0000256" key="5">
    <source>
        <dbReference type="PROSITE-ProRule" id="PRU00169"/>
    </source>
</evidence>
<dbReference type="InterPro" id="IPR001789">
    <property type="entry name" value="Sig_transdc_resp-reg_receiver"/>
</dbReference>
<feature type="domain" description="HTH luxR-type" evidence="6">
    <location>
        <begin position="136"/>
        <end position="201"/>
    </location>
</feature>
<dbReference type="PANTHER" id="PTHR43214">
    <property type="entry name" value="TWO-COMPONENT RESPONSE REGULATOR"/>
    <property type="match status" value="1"/>
</dbReference>
<dbReference type="EMBL" id="JAENHP010000001">
    <property type="protein sequence ID" value="MBM2614626.1"/>
    <property type="molecule type" value="Genomic_DNA"/>
</dbReference>
<keyword evidence="3" id="KW-0238">DNA-binding</keyword>
<evidence type="ECO:0000259" key="7">
    <source>
        <dbReference type="PROSITE" id="PS50110"/>
    </source>
</evidence>
<accession>A0ABS2A440</accession>
<feature type="domain" description="Response regulatory" evidence="7">
    <location>
        <begin position="3"/>
        <end position="119"/>
    </location>
</feature>
<dbReference type="InterPro" id="IPR000792">
    <property type="entry name" value="Tscrpt_reg_LuxR_C"/>
</dbReference>
<dbReference type="SUPFAM" id="SSF46894">
    <property type="entry name" value="C-terminal effector domain of the bipartite response regulators"/>
    <property type="match status" value="1"/>
</dbReference>
<name>A0ABS2A440_9ACTN</name>
<proteinExistence type="predicted"/>
<dbReference type="RefSeq" id="WP_203374501.1">
    <property type="nucleotide sequence ID" value="NZ_JAENHP010000001.1"/>
</dbReference>
<dbReference type="Proteomes" id="UP000632138">
    <property type="component" value="Unassembled WGS sequence"/>
</dbReference>
<dbReference type="SMART" id="SM00421">
    <property type="entry name" value="HTH_LUXR"/>
    <property type="match status" value="1"/>
</dbReference>
<dbReference type="Gene3D" id="3.40.50.2300">
    <property type="match status" value="1"/>
</dbReference>
<dbReference type="PROSITE" id="PS50043">
    <property type="entry name" value="HTH_LUXR_2"/>
    <property type="match status" value="1"/>
</dbReference>
<dbReference type="InterPro" id="IPR039420">
    <property type="entry name" value="WalR-like"/>
</dbReference>
<evidence type="ECO:0000256" key="3">
    <source>
        <dbReference type="ARBA" id="ARBA00023125"/>
    </source>
</evidence>
<sequence>MIRVLIVDDHPMFRDGLRQLLSDGVEFQVVGEAGNGAEALAVLKSAAADVVVMDLHMPRMDGVTAIERIRAGFPEVQVLVLSTYDTDGDVVPAMAAGAIGYLLKDVSREELREGVRAAARGETVLSRTAAGRLVGHVREPELLKPREHELLRLVASGATNKEAAAALFVSEATVKAYLLRIYSRLGARDRASAVAEGYRRGLLG</sequence>